<dbReference type="PROSITE" id="PS00166">
    <property type="entry name" value="ENOYL_COA_HYDRATASE"/>
    <property type="match status" value="1"/>
</dbReference>
<dbReference type="Gene3D" id="1.10.12.10">
    <property type="entry name" value="Lyase 2-enoyl-coa Hydratase, Chain A, domain 2"/>
    <property type="match status" value="1"/>
</dbReference>
<dbReference type="Gene3D" id="3.90.226.10">
    <property type="entry name" value="2-enoyl-CoA Hydratase, Chain A, domain 1"/>
    <property type="match status" value="1"/>
</dbReference>
<keyword evidence="2" id="KW-0456">Lyase</keyword>
<dbReference type="SUPFAM" id="SSF52096">
    <property type="entry name" value="ClpP/crotonase"/>
    <property type="match status" value="1"/>
</dbReference>
<dbReference type="FunFam" id="3.90.226.10:FF:000009">
    <property type="entry name" value="Carnitinyl-CoA dehydratase"/>
    <property type="match status" value="1"/>
</dbReference>
<dbReference type="FunFam" id="1.10.12.10:FF:000001">
    <property type="entry name" value="Probable enoyl-CoA hydratase, mitochondrial"/>
    <property type="match status" value="1"/>
</dbReference>
<dbReference type="InterPro" id="IPR014748">
    <property type="entry name" value="Enoyl-CoA_hydra_C"/>
</dbReference>
<accession>A0A5J4J773</accession>
<evidence type="ECO:0000313" key="5">
    <source>
        <dbReference type="Proteomes" id="UP000391919"/>
    </source>
</evidence>
<dbReference type="CDD" id="cd06558">
    <property type="entry name" value="crotonase-like"/>
    <property type="match status" value="1"/>
</dbReference>
<name>A0A5J4J773_9BACI</name>
<dbReference type="Pfam" id="PF00378">
    <property type="entry name" value="ECH_1"/>
    <property type="match status" value="1"/>
</dbReference>
<organism evidence="4 5">
    <name type="scientific">Weizmannia acidilactici</name>
    <dbReference type="NCBI Taxonomy" id="2607726"/>
    <lineage>
        <taxon>Bacteria</taxon>
        <taxon>Bacillati</taxon>
        <taxon>Bacillota</taxon>
        <taxon>Bacilli</taxon>
        <taxon>Bacillales</taxon>
        <taxon>Bacillaceae</taxon>
        <taxon>Heyndrickxia</taxon>
    </lineage>
</organism>
<proteinExistence type="inferred from homology"/>
<protein>
    <submittedName>
        <fullName evidence="4">Enoyl-CoA hydratase</fullName>
    </submittedName>
</protein>
<dbReference type="InterPro" id="IPR018376">
    <property type="entry name" value="Enoyl-CoA_hyd/isom_CS"/>
</dbReference>
<dbReference type="PANTHER" id="PTHR11941:SF54">
    <property type="entry name" value="ENOYL-COA HYDRATASE, MITOCHONDRIAL"/>
    <property type="match status" value="1"/>
</dbReference>
<evidence type="ECO:0000256" key="3">
    <source>
        <dbReference type="RuleBase" id="RU003707"/>
    </source>
</evidence>
<dbReference type="AlphaFoldDB" id="A0A5J4J773"/>
<evidence type="ECO:0000256" key="2">
    <source>
        <dbReference type="ARBA" id="ARBA00023239"/>
    </source>
</evidence>
<dbReference type="GO" id="GO:0006635">
    <property type="term" value="P:fatty acid beta-oxidation"/>
    <property type="evidence" value="ECO:0007669"/>
    <property type="project" value="TreeGrafter"/>
</dbReference>
<dbReference type="InterPro" id="IPR001753">
    <property type="entry name" value="Enoyl-CoA_hydra/iso"/>
</dbReference>
<comment type="caution">
    <text evidence="4">The sequence shown here is derived from an EMBL/GenBank/DDBJ whole genome shotgun (WGS) entry which is preliminary data.</text>
</comment>
<reference evidence="4 5" key="1">
    <citation type="submission" date="2019-09" db="EMBL/GenBank/DDBJ databases">
        <title>Draft genome sequence of Bacillus sp. JC-7.</title>
        <authorList>
            <person name="Tanaka N."/>
            <person name="Shiwa Y."/>
            <person name="Fujita N."/>
            <person name="Tanasupawat S."/>
        </authorList>
    </citation>
    <scope>NUCLEOTIDE SEQUENCE [LARGE SCALE GENOMIC DNA]</scope>
    <source>
        <strain evidence="4 5">JC-7</strain>
    </source>
</reference>
<dbReference type="PANTHER" id="PTHR11941">
    <property type="entry name" value="ENOYL-COA HYDRATASE-RELATED"/>
    <property type="match status" value="1"/>
</dbReference>
<evidence type="ECO:0000256" key="1">
    <source>
        <dbReference type="ARBA" id="ARBA00005254"/>
    </source>
</evidence>
<dbReference type="GO" id="GO:0016836">
    <property type="term" value="F:hydro-lyase activity"/>
    <property type="evidence" value="ECO:0007669"/>
    <property type="project" value="UniProtKB-ARBA"/>
</dbReference>
<dbReference type="Proteomes" id="UP000391919">
    <property type="component" value="Unassembled WGS sequence"/>
</dbReference>
<dbReference type="InterPro" id="IPR029045">
    <property type="entry name" value="ClpP/crotonase-like_dom_sf"/>
</dbReference>
<dbReference type="EMBL" id="BKZQ01000027">
    <property type="protein sequence ID" value="GER70776.1"/>
    <property type="molecule type" value="Genomic_DNA"/>
</dbReference>
<comment type="similarity">
    <text evidence="1 3">Belongs to the enoyl-CoA hydratase/isomerase family.</text>
</comment>
<dbReference type="RefSeq" id="WP_371862179.1">
    <property type="nucleotide sequence ID" value="NZ_BKZP01000031.1"/>
</dbReference>
<sequence length="260" mass="28377">MPVVSLEKQGQIAMITIDNPPVNIYSKAVVEALSQTADEVKNDPDVKVVIVTGAGVRAFMAGGNIKEFPEWIGKGADYAKEKSRWLQAPLRKIETFSVPTIAAINGPALGGGLELALCCDILIAEEQVKLGLSEVTLGIIPGSGGMQRLPWLIGKAKAKEMIFTGKPLIAAEAKEIGMVNHVVPKGKSLEKALELAREICKFSFPILMYAKRAVEEGYEQTMDEGLVTEAEYFGKVFETKNVREGLQAFIEKRNPRFLDQ</sequence>
<keyword evidence="5" id="KW-1185">Reference proteome</keyword>
<evidence type="ECO:0000313" key="4">
    <source>
        <dbReference type="EMBL" id="GER70776.1"/>
    </source>
</evidence>
<gene>
    <name evidence="4" type="primary">crt_2</name>
    <name evidence="4" type="ORF">BpJC7_20790</name>
</gene>